<evidence type="ECO:0000313" key="3">
    <source>
        <dbReference type="Proteomes" id="UP000197097"/>
    </source>
</evidence>
<dbReference type="GO" id="GO:0003677">
    <property type="term" value="F:DNA binding"/>
    <property type="evidence" value="ECO:0007669"/>
    <property type="project" value="InterPro"/>
</dbReference>
<dbReference type="OrthoDB" id="9809730at2"/>
<dbReference type="Gene3D" id="1.10.260.40">
    <property type="entry name" value="lambda repressor-like DNA-binding domains"/>
    <property type="match status" value="1"/>
</dbReference>
<gene>
    <name evidence="2" type="ORF">CDQ91_07480</name>
</gene>
<comment type="caution">
    <text evidence="2">The sequence shown here is derived from an EMBL/GenBank/DDBJ whole genome shotgun (WGS) entry which is preliminary data.</text>
</comment>
<evidence type="ECO:0000259" key="1">
    <source>
        <dbReference type="PROSITE" id="PS50943"/>
    </source>
</evidence>
<proteinExistence type="predicted"/>
<dbReference type="SUPFAM" id="SSF47413">
    <property type="entry name" value="lambda repressor-like DNA-binding domains"/>
    <property type="match status" value="1"/>
</dbReference>
<protein>
    <submittedName>
        <fullName evidence="2">Transcriptional regulator</fullName>
    </submittedName>
</protein>
<dbReference type="AlphaFoldDB" id="A0A246JZD6"/>
<organism evidence="2 3">
    <name type="scientific">Sphingopyxis witflariensis</name>
    <dbReference type="NCBI Taxonomy" id="173675"/>
    <lineage>
        <taxon>Bacteria</taxon>
        <taxon>Pseudomonadati</taxon>
        <taxon>Pseudomonadota</taxon>
        <taxon>Alphaproteobacteria</taxon>
        <taxon>Sphingomonadales</taxon>
        <taxon>Sphingomonadaceae</taxon>
        <taxon>Sphingopyxis</taxon>
    </lineage>
</organism>
<dbReference type="InterPro" id="IPR001387">
    <property type="entry name" value="Cro/C1-type_HTH"/>
</dbReference>
<reference evidence="2 3" key="1">
    <citation type="journal article" date="2002" name="Int. J. Syst. Evol. Microbiol.">
        <title>Sphingopyxis witflariensis sp. nov., isolated from activated sludge.</title>
        <authorList>
            <person name="Kampfer P."/>
            <person name="Witzenberger R."/>
            <person name="Denner E.B."/>
            <person name="Busse H.J."/>
            <person name="Neef A."/>
        </authorList>
    </citation>
    <scope>NUCLEOTIDE SEQUENCE [LARGE SCALE GENOMIC DNA]</scope>
    <source>
        <strain evidence="2 3">DSM 14551</strain>
    </source>
</reference>
<dbReference type="Proteomes" id="UP000197097">
    <property type="component" value="Unassembled WGS sequence"/>
</dbReference>
<sequence length="122" mass="13596">MVDGNKHASTLGGYLAAVRSDRGFSLRQVEEMTGKEVSNAYLSQLENDKVKQPSPNVLHALSATYDIDYIGLMERAGYLTPQQSSDAPKRHGRAATFAEIDLSSDEEAELLRFLKFMRSEKK</sequence>
<keyword evidence="3" id="KW-1185">Reference proteome</keyword>
<dbReference type="CDD" id="cd00093">
    <property type="entry name" value="HTH_XRE"/>
    <property type="match status" value="1"/>
</dbReference>
<dbReference type="Pfam" id="PF01381">
    <property type="entry name" value="HTH_3"/>
    <property type="match status" value="1"/>
</dbReference>
<name>A0A246JZD6_9SPHN</name>
<evidence type="ECO:0000313" key="2">
    <source>
        <dbReference type="EMBL" id="OWQ98551.1"/>
    </source>
</evidence>
<dbReference type="EMBL" id="NISJ01000003">
    <property type="protein sequence ID" value="OWQ98551.1"/>
    <property type="molecule type" value="Genomic_DNA"/>
</dbReference>
<dbReference type="InterPro" id="IPR010982">
    <property type="entry name" value="Lambda_DNA-bd_dom_sf"/>
</dbReference>
<dbReference type="SMART" id="SM00530">
    <property type="entry name" value="HTH_XRE"/>
    <property type="match status" value="1"/>
</dbReference>
<dbReference type="PROSITE" id="PS50943">
    <property type="entry name" value="HTH_CROC1"/>
    <property type="match status" value="1"/>
</dbReference>
<dbReference type="RefSeq" id="WP_088472304.1">
    <property type="nucleotide sequence ID" value="NZ_NISJ01000003.1"/>
</dbReference>
<feature type="domain" description="HTH cro/C1-type" evidence="1">
    <location>
        <begin position="15"/>
        <end position="72"/>
    </location>
</feature>
<accession>A0A246JZD6</accession>